<accession>A0A9W9YR11</accession>
<dbReference type="Proteomes" id="UP001163046">
    <property type="component" value="Unassembled WGS sequence"/>
</dbReference>
<dbReference type="OrthoDB" id="272985at2759"/>
<reference evidence="2" key="1">
    <citation type="submission" date="2023-01" db="EMBL/GenBank/DDBJ databases">
        <title>Genome assembly of the deep-sea coral Lophelia pertusa.</title>
        <authorList>
            <person name="Herrera S."/>
            <person name="Cordes E."/>
        </authorList>
    </citation>
    <scope>NUCLEOTIDE SEQUENCE</scope>
    <source>
        <strain evidence="2">USNM1676648</strain>
        <tissue evidence="2">Polyp</tissue>
    </source>
</reference>
<organism evidence="2 3">
    <name type="scientific">Desmophyllum pertusum</name>
    <dbReference type="NCBI Taxonomy" id="174260"/>
    <lineage>
        <taxon>Eukaryota</taxon>
        <taxon>Metazoa</taxon>
        <taxon>Cnidaria</taxon>
        <taxon>Anthozoa</taxon>
        <taxon>Hexacorallia</taxon>
        <taxon>Scleractinia</taxon>
        <taxon>Caryophylliina</taxon>
        <taxon>Caryophylliidae</taxon>
        <taxon>Desmophyllum</taxon>
    </lineage>
</organism>
<evidence type="ECO:0000256" key="1">
    <source>
        <dbReference type="SAM" id="MobiDB-lite"/>
    </source>
</evidence>
<dbReference type="EMBL" id="MU827313">
    <property type="protein sequence ID" value="KAJ7359034.1"/>
    <property type="molecule type" value="Genomic_DNA"/>
</dbReference>
<dbReference type="Gene3D" id="3.40.50.300">
    <property type="entry name" value="P-loop containing nucleotide triphosphate hydrolases"/>
    <property type="match status" value="1"/>
</dbReference>
<name>A0A9W9YR11_9CNID</name>
<proteinExistence type="predicted"/>
<dbReference type="InterPro" id="IPR051055">
    <property type="entry name" value="PIF1_helicase"/>
</dbReference>
<dbReference type="SUPFAM" id="SSF52540">
    <property type="entry name" value="P-loop containing nucleoside triphosphate hydrolases"/>
    <property type="match status" value="2"/>
</dbReference>
<evidence type="ECO:0000313" key="2">
    <source>
        <dbReference type="EMBL" id="KAJ7359034.1"/>
    </source>
</evidence>
<dbReference type="Pfam" id="PF13245">
    <property type="entry name" value="AAA_19"/>
    <property type="match status" value="1"/>
</dbReference>
<feature type="region of interest" description="Disordered" evidence="1">
    <location>
        <begin position="565"/>
        <end position="604"/>
    </location>
</feature>
<feature type="compositionally biased region" description="Acidic residues" evidence="1">
    <location>
        <begin position="571"/>
        <end position="587"/>
    </location>
</feature>
<comment type="caution">
    <text evidence="2">The sequence shown here is derived from an EMBL/GenBank/DDBJ whole genome shotgun (WGS) entry which is preliminary data.</text>
</comment>
<sequence length="1259" mass="144332">MFRLSWSEVSVEDKIAALPRDSRVRCQAALDFLMSNRDSAYSSFVSKRELALTSNQRFNLYDFNMSRYVENCLWPHLYPLRAWCETGLDGSESRLSSKVAFMKKVTSRIGDYSLSFELLHFHYDLWLFKTVSGAVSVGRNQFCSPAKSLETKPFSTEYWRWQLKFLTDAVRQFGPPSAFITISPFKWSFPFPPWIENLRQLTGRGPTQLAALESLHIVQVLEQDMKYIRLNTIRGDIPRSEPELAHLVHKLQPSDKGCLSYREQPSELNMKDGQPCLNLHHPAEAFADNLRVYISTVIPALKCRMDVQTADGNGMLLRYLTSYFAKCHDNQMTDALYSNQVNPFQAAYRHLRMNTPLEPEMLMALTAKRVAYTCSRTKKITCPDPQGVATMSSHQKYKQRKPDIEHLSFLEWLRLFDDSARSTKPYKSGKTLVGIKMKSPTNGIYFFQDLLLHYPHRSESQLYHPEHERMPQQIRHFAAAWLLRPEVWQNLDAVEGLFKLEGHMTYYIRNIVSHVKSLTAFFHLWQRQVFGLNTEPIDISSQSESEFDAVQLAVLNHVRHAVPMRHSQLSEEQDCPGFLEDDDESDEQQERPASDQTASCPELPSSLNLDWRKLILLVGKPGTGKTHTVCTSVQRTLQDQFKVAIAAPTGFLTNLYRAQFEDEAYIDTVHAMLRYPVDSHVAPAVNWCLAEYDLLLIDEVSMIPKKIFHHIMRTLQDLPLRPVVLLSGDPQQQQPITDEGNRTAQTESILHDRKFYSLVYKYTLVTQYRCEDQQYYDMLNHLRYFVPSLTFLSELHKVSRRSANRINRVALERLFSDPPLDIIQYDCDMPPMPVYRGMKVLVTQNRDKKNGVVNGKRATVVYLQDATIFLRLPNGLIVQTYPVTVYRGDQLWTSYPFVPAYALTITKAQGQTLERAKPWKAPSSGLTRASFLLVELTSPCPASEKWPTFVSSCPVNASSTILFQYYLLNSSRFKFTTAKAGRKWKYRKASAISSSFPPNFLVPYGPAIDATDDSKLGKYLKPFNCELLLRPAIFFSEFNATLAENCKILRQDRRDESGLLNGADNLKKFLKENEKLQKKMAPMGKRAPRWQPGKTLSLFFTLVSQDDETDEMINKAFEMGNALFSTASNHLAARAMLRNPNKYAQMVQTLSGADGEFKRSPTVKSVVDFLINDCLKKKPAFCSANRLDISNELSDLLHQERGIVEWNDMEDPDMGTPSNSTYRANNAKCTSDNLKELRHLPETLRNCHYWTVPPTRAIS</sequence>
<protein>
    <submittedName>
        <fullName evidence="2">Uncharacterized protein</fullName>
    </submittedName>
</protein>
<dbReference type="AlphaFoldDB" id="A0A9W9YR11"/>
<keyword evidence="3" id="KW-1185">Reference proteome</keyword>
<evidence type="ECO:0000313" key="3">
    <source>
        <dbReference type="Proteomes" id="UP001163046"/>
    </source>
</evidence>
<gene>
    <name evidence="2" type="ORF">OS493_019941</name>
</gene>
<dbReference type="InterPro" id="IPR027417">
    <property type="entry name" value="P-loop_NTPase"/>
</dbReference>
<dbReference type="PANTHER" id="PTHR47642">
    <property type="entry name" value="ATP-DEPENDENT DNA HELICASE"/>
    <property type="match status" value="1"/>
</dbReference>